<proteinExistence type="predicted"/>
<dbReference type="GO" id="GO:0006685">
    <property type="term" value="P:sphingomyelin catabolic process"/>
    <property type="evidence" value="ECO:0007669"/>
    <property type="project" value="TreeGrafter"/>
</dbReference>
<keyword evidence="2" id="KW-0812">Transmembrane</keyword>
<evidence type="ECO:0000313" key="6">
    <source>
        <dbReference type="Proteomes" id="UP000694387"/>
    </source>
</evidence>
<reference evidence="5" key="2">
    <citation type="submission" date="2025-08" db="UniProtKB">
        <authorList>
            <consortium name="Ensembl"/>
        </authorList>
    </citation>
    <scope>IDENTIFICATION</scope>
</reference>
<reference evidence="5" key="3">
    <citation type="submission" date="2025-09" db="UniProtKB">
        <authorList>
            <consortium name="Ensembl"/>
        </authorList>
    </citation>
    <scope>IDENTIFICATION</scope>
</reference>
<reference evidence="5 6" key="1">
    <citation type="journal article" date="2020" name="Nat. Commun.">
        <title>Donkey genomes provide new insights into domestication and selection for coat color.</title>
        <authorList>
            <person name="Wang"/>
            <person name="C."/>
            <person name="Li"/>
            <person name="H."/>
            <person name="Guo"/>
            <person name="Y."/>
            <person name="Huang"/>
            <person name="J."/>
            <person name="Sun"/>
            <person name="Y."/>
            <person name="Min"/>
            <person name="J."/>
            <person name="Wang"/>
            <person name="J."/>
            <person name="Fang"/>
            <person name="X."/>
            <person name="Zhao"/>
            <person name="Z."/>
            <person name="Wang"/>
            <person name="S."/>
            <person name="Zhang"/>
            <person name="Y."/>
            <person name="Liu"/>
            <person name="Q."/>
            <person name="Jiang"/>
            <person name="Q."/>
            <person name="Wang"/>
            <person name="X."/>
            <person name="Guo"/>
            <person name="Y."/>
            <person name="Yang"/>
            <person name="C."/>
            <person name="Wang"/>
            <person name="Y."/>
            <person name="Tian"/>
            <person name="F."/>
            <person name="Zhuang"/>
            <person name="G."/>
            <person name="Fan"/>
            <person name="Y."/>
            <person name="Gao"/>
            <person name="Q."/>
            <person name="Li"/>
            <person name="Y."/>
            <person name="Ju"/>
            <person name="Z."/>
            <person name="Li"/>
            <person name="J."/>
            <person name="Li"/>
            <person name="R."/>
            <person name="Hou"/>
            <person name="M."/>
            <person name="Yang"/>
            <person name="G."/>
            <person name="Liu"/>
            <person name="G."/>
            <person name="Liu"/>
            <person name="W."/>
            <person name="Guo"/>
            <person name="J."/>
            <person name="Pan"/>
            <person name="S."/>
            <person name="Fan"/>
            <person name="G."/>
            <person name="Zhang"/>
            <person name="W."/>
            <person name="Zhang"/>
            <person name="R."/>
            <person name="Yu"/>
            <person name="J."/>
            <person name="Zhang"/>
            <person name="X."/>
            <person name="Yin"/>
            <person name="Q."/>
            <person name="Ji"/>
            <person name="C."/>
            <person name="Jin"/>
            <person name="Y."/>
            <person name="Yue"/>
            <person name="G."/>
            <person name="Liu"/>
            <person name="M."/>
            <person name="Xu"/>
            <person name="J."/>
            <person name="Liu"/>
            <person name="S."/>
            <person name="Jordana"/>
            <person name="J."/>
            <person name="Noce"/>
            <person name="A."/>
            <person name="Amills"/>
            <person name="M."/>
            <person name="Wu"/>
            <person name="D.D."/>
            <person name="Li"/>
            <person name="S."/>
            <person name="Zhou"/>
            <person name="X. and Zhong"/>
            <person name="J."/>
        </authorList>
    </citation>
    <scope>NUCLEOTIDE SEQUENCE [LARGE SCALE GENOMIC DNA]</scope>
</reference>
<name>A0A9L0JU37_EQUAS</name>
<dbReference type="PANTHER" id="PTHR12988:SF6">
    <property type="entry name" value="SPHINGOMYELIN PHOSPHODIESTERASE 4"/>
    <property type="match status" value="1"/>
</dbReference>
<dbReference type="GO" id="GO:0046513">
    <property type="term" value="P:ceramide biosynthetic process"/>
    <property type="evidence" value="ECO:0007669"/>
    <property type="project" value="TreeGrafter"/>
</dbReference>
<dbReference type="GO" id="GO:0050290">
    <property type="term" value="F:sphingomyelin phosphodiesterase D activity"/>
    <property type="evidence" value="ECO:0007669"/>
    <property type="project" value="InterPro"/>
</dbReference>
<evidence type="ECO:0000256" key="4">
    <source>
        <dbReference type="ARBA" id="ARBA00023136"/>
    </source>
</evidence>
<evidence type="ECO:0000256" key="3">
    <source>
        <dbReference type="ARBA" id="ARBA00022989"/>
    </source>
</evidence>
<sequence>STVPHLSSSTWRLTINKPFAQHCQALVKVIEDFPTEELHAVFPQLVESIFGSLDGILVVWSLCSLQEHVSPEEYSVTMELLDPE</sequence>
<keyword evidence="3" id="KW-1133">Transmembrane helix</keyword>
<evidence type="ECO:0000256" key="2">
    <source>
        <dbReference type="ARBA" id="ARBA00022692"/>
    </source>
</evidence>
<keyword evidence="6" id="KW-1185">Reference proteome</keyword>
<keyword evidence="4" id="KW-0472">Membrane</keyword>
<dbReference type="Pfam" id="PF14724">
    <property type="entry name" value="mit_SMPDase"/>
    <property type="match status" value="1"/>
</dbReference>
<dbReference type="GO" id="GO:0016020">
    <property type="term" value="C:membrane"/>
    <property type="evidence" value="ECO:0007669"/>
    <property type="project" value="UniProtKB-SubCell"/>
</dbReference>
<protein>
    <submittedName>
        <fullName evidence="5">Uncharacterized protein</fullName>
    </submittedName>
</protein>
<comment type="subcellular location">
    <subcellularLocation>
        <location evidence="1">Membrane</location>
        <topology evidence="1">Single-pass membrane protein</topology>
    </subcellularLocation>
</comment>
<dbReference type="GO" id="GO:0046475">
    <property type="term" value="P:glycerophospholipid catabolic process"/>
    <property type="evidence" value="ECO:0007669"/>
    <property type="project" value="TreeGrafter"/>
</dbReference>
<dbReference type="PANTHER" id="PTHR12988">
    <property type="entry name" value="SPHINGOMYELIN PHOSPHODIESTERASE 4"/>
    <property type="match status" value="1"/>
</dbReference>
<dbReference type="InterPro" id="IPR024129">
    <property type="entry name" value="Sphingomy_SMPD4"/>
</dbReference>
<dbReference type="AlphaFoldDB" id="A0A9L0JU37"/>
<dbReference type="GeneTree" id="ENSGT00390000006044"/>
<accession>A0A9L0JU37</accession>
<evidence type="ECO:0000256" key="1">
    <source>
        <dbReference type="ARBA" id="ARBA00004167"/>
    </source>
</evidence>
<dbReference type="Ensembl" id="ENSEAST00005046318.1">
    <property type="protein sequence ID" value="ENSEASP00005053527.1"/>
    <property type="gene ID" value="ENSEASG00005036826.1"/>
</dbReference>
<dbReference type="Proteomes" id="UP000694387">
    <property type="component" value="Chromosome 20"/>
</dbReference>
<evidence type="ECO:0000313" key="5">
    <source>
        <dbReference type="Ensembl" id="ENSEASP00005053527.1"/>
    </source>
</evidence>
<organism evidence="5 6">
    <name type="scientific">Equus asinus</name>
    <name type="common">Donkey</name>
    <name type="synonym">Equus africanus asinus</name>
    <dbReference type="NCBI Taxonomy" id="9793"/>
    <lineage>
        <taxon>Eukaryota</taxon>
        <taxon>Metazoa</taxon>
        <taxon>Chordata</taxon>
        <taxon>Craniata</taxon>
        <taxon>Vertebrata</taxon>
        <taxon>Euteleostomi</taxon>
        <taxon>Mammalia</taxon>
        <taxon>Eutheria</taxon>
        <taxon>Laurasiatheria</taxon>
        <taxon>Perissodactyla</taxon>
        <taxon>Equidae</taxon>
        <taxon>Equus</taxon>
    </lineage>
</organism>